<feature type="region of interest" description="Disordered" evidence="1">
    <location>
        <begin position="271"/>
        <end position="303"/>
    </location>
</feature>
<keyword evidence="2" id="KW-1133">Transmembrane helix</keyword>
<evidence type="ECO:0000256" key="2">
    <source>
        <dbReference type="SAM" id="Phobius"/>
    </source>
</evidence>
<dbReference type="AlphaFoldDB" id="A0A9Q1BLY9"/>
<evidence type="ECO:0000256" key="1">
    <source>
        <dbReference type="SAM" id="MobiDB-lite"/>
    </source>
</evidence>
<feature type="compositionally biased region" description="Polar residues" evidence="1">
    <location>
        <begin position="281"/>
        <end position="296"/>
    </location>
</feature>
<proteinExistence type="predicted"/>
<organism evidence="4 5">
    <name type="scientific">Holothuria leucospilota</name>
    <name type="common">Black long sea cucumber</name>
    <name type="synonym">Mertensiothuria leucospilota</name>
    <dbReference type="NCBI Taxonomy" id="206669"/>
    <lineage>
        <taxon>Eukaryota</taxon>
        <taxon>Metazoa</taxon>
        <taxon>Echinodermata</taxon>
        <taxon>Eleutherozoa</taxon>
        <taxon>Echinozoa</taxon>
        <taxon>Holothuroidea</taxon>
        <taxon>Aspidochirotacea</taxon>
        <taxon>Aspidochirotida</taxon>
        <taxon>Holothuriidae</taxon>
        <taxon>Holothuria</taxon>
    </lineage>
</organism>
<dbReference type="Proteomes" id="UP001152320">
    <property type="component" value="Chromosome 14"/>
</dbReference>
<feature type="chain" id="PRO_5040469506" evidence="3">
    <location>
        <begin position="26"/>
        <end position="352"/>
    </location>
</feature>
<gene>
    <name evidence="4" type="ORF">HOLleu_28441</name>
</gene>
<keyword evidence="2" id="KW-0812">Transmembrane</keyword>
<name>A0A9Q1BLY9_HOLLE</name>
<comment type="caution">
    <text evidence="4">The sequence shown here is derived from an EMBL/GenBank/DDBJ whole genome shotgun (WGS) entry which is preliminary data.</text>
</comment>
<dbReference type="EMBL" id="JAIZAY010000014">
    <property type="protein sequence ID" value="KAJ8029117.1"/>
    <property type="molecule type" value="Genomic_DNA"/>
</dbReference>
<protein>
    <submittedName>
        <fullName evidence="4">Uncharacterized protein</fullName>
    </submittedName>
</protein>
<keyword evidence="2" id="KW-0472">Membrane</keyword>
<dbReference type="OrthoDB" id="10530017at2759"/>
<dbReference type="SUPFAM" id="SSF49265">
    <property type="entry name" value="Fibronectin type III"/>
    <property type="match status" value="1"/>
</dbReference>
<reference evidence="4" key="1">
    <citation type="submission" date="2021-10" db="EMBL/GenBank/DDBJ databases">
        <title>Tropical sea cucumber genome reveals ecological adaptation and Cuvierian tubules defense mechanism.</title>
        <authorList>
            <person name="Chen T."/>
        </authorList>
    </citation>
    <scope>NUCLEOTIDE SEQUENCE</scope>
    <source>
        <strain evidence="4">Nanhai2018</strain>
        <tissue evidence="4">Muscle</tissue>
    </source>
</reference>
<keyword evidence="5" id="KW-1185">Reference proteome</keyword>
<evidence type="ECO:0000256" key="3">
    <source>
        <dbReference type="SAM" id="SignalP"/>
    </source>
</evidence>
<feature type="transmembrane region" description="Helical" evidence="2">
    <location>
        <begin position="315"/>
        <end position="340"/>
    </location>
</feature>
<dbReference type="InterPro" id="IPR036116">
    <property type="entry name" value="FN3_sf"/>
</dbReference>
<sequence>MKTSPLWLVLSILSTSLLKGTLVLGDICGFTSAVTDHDHHFIVLEDQEGQWSLQVNFSWTRPSGDFDAYYIKLVDKNTRADYGCNAKEGYMLTIQTWHLFGDLDFGFSYEVHIRLYNNETSKTSFLPVKIDIKAPDCYEKTESIEFCMQQPIPTTTKAREPRVESIGLNDFGNGTNVVISWLPPVQINGAMDYISVSYRKEFALANDDVIQFRPADVNWNGNRQERFNTTLFSLLNDTIYIVTIKPIVIQNEGRLLGETLEFRVNTSLLTDSDSQGHDGSSRTPHSSTPDYATNPTSPAPTGPKDSFLSRLSAKWQLSILFIIPVIVLCGVIFVLLFVYVKRKTQQMTVVSS</sequence>
<accession>A0A9Q1BLY9</accession>
<feature type="signal peptide" evidence="3">
    <location>
        <begin position="1"/>
        <end position="25"/>
    </location>
</feature>
<evidence type="ECO:0000313" key="5">
    <source>
        <dbReference type="Proteomes" id="UP001152320"/>
    </source>
</evidence>
<keyword evidence="3" id="KW-0732">Signal</keyword>
<evidence type="ECO:0000313" key="4">
    <source>
        <dbReference type="EMBL" id="KAJ8029117.1"/>
    </source>
</evidence>